<dbReference type="Proteomes" id="UP001335737">
    <property type="component" value="Unassembled WGS sequence"/>
</dbReference>
<protein>
    <submittedName>
        <fullName evidence="1">Uncharacterized protein</fullName>
    </submittedName>
</protein>
<evidence type="ECO:0000313" key="2">
    <source>
        <dbReference type="Proteomes" id="UP001335737"/>
    </source>
</evidence>
<organism evidence="1 2">
    <name type="scientific">Virgibacillus tibetensis</name>
    <dbReference type="NCBI Taxonomy" id="3042313"/>
    <lineage>
        <taxon>Bacteria</taxon>
        <taxon>Bacillati</taxon>
        <taxon>Bacillota</taxon>
        <taxon>Bacilli</taxon>
        <taxon>Bacillales</taxon>
        <taxon>Bacillaceae</taxon>
        <taxon>Virgibacillus</taxon>
    </lineage>
</organism>
<gene>
    <name evidence="1" type="ORF">QGM71_16875</name>
</gene>
<keyword evidence="2" id="KW-1185">Reference proteome</keyword>
<proteinExistence type="predicted"/>
<name>A0ABU6KL50_9BACI</name>
<reference evidence="1 2" key="1">
    <citation type="journal article" date="2024" name="Int. J. Syst. Evol. Microbiol.">
        <title>Virgibacillus tibetensis sp. nov., isolated from salt lake on the Tibetan Plateau of China.</title>
        <authorList>
            <person name="Phurbu D."/>
            <person name="Liu Z.-X."/>
            <person name="Wang R."/>
            <person name="Zheng Y.-Y."/>
            <person name="Liu H.-C."/>
            <person name="Zhou Y.-G."/>
            <person name="Yu Y.-J."/>
            <person name="Li A.-H."/>
        </authorList>
    </citation>
    <scope>NUCLEOTIDE SEQUENCE [LARGE SCALE GENOMIC DNA]</scope>
    <source>
        <strain evidence="1 2">C22-A2</strain>
    </source>
</reference>
<sequence>MDEIDNIRMPTENTHLFSSKIRDALGKTDGVNVGNNNIESKQSRIEYLRNKYGKLTSEEIHSRINLRSINQEAINQG</sequence>
<evidence type="ECO:0000313" key="1">
    <source>
        <dbReference type="EMBL" id="MEC5425162.1"/>
    </source>
</evidence>
<comment type="caution">
    <text evidence="1">The sequence shown here is derived from an EMBL/GenBank/DDBJ whole genome shotgun (WGS) entry which is preliminary data.</text>
</comment>
<dbReference type="EMBL" id="JARZFX010000011">
    <property type="protein sequence ID" value="MEC5425162.1"/>
    <property type="molecule type" value="Genomic_DNA"/>
</dbReference>
<accession>A0ABU6KL50</accession>